<feature type="domain" description="EamA" evidence="7">
    <location>
        <begin position="18"/>
        <end position="151"/>
    </location>
</feature>
<evidence type="ECO:0000256" key="5">
    <source>
        <dbReference type="ARBA" id="ARBA00023136"/>
    </source>
</evidence>
<name>A0ABS1CRU8_9PROT</name>
<evidence type="ECO:0000256" key="4">
    <source>
        <dbReference type="ARBA" id="ARBA00022989"/>
    </source>
</evidence>
<evidence type="ECO:0000313" key="8">
    <source>
        <dbReference type="EMBL" id="MBK1657065.1"/>
    </source>
</evidence>
<dbReference type="PANTHER" id="PTHR32322">
    <property type="entry name" value="INNER MEMBRANE TRANSPORTER"/>
    <property type="match status" value="1"/>
</dbReference>
<evidence type="ECO:0000313" key="9">
    <source>
        <dbReference type="Proteomes" id="UP000697995"/>
    </source>
</evidence>
<dbReference type="PANTHER" id="PTHR32322:SF2">
    <property type="entry name" value="EAMA DOMAIN-CONTAINING PROTEIN"/>
    <property type="match status" value="1"/>
</dbReference>
<keyword evidence="4 6" id="KW-1133">Transmembrane helix</keyword>
<feature type="transmembrane region" description="Helical" evidence="6">
    <location>
        <begin position="138"/>
        <end position="157"/>
    </location>
</feature>
<feature type="domain" description="EamA" evidence="7">
    <location>
        <begin position="165"/>
        <end position="301"/>
    </location>
</feature>
<feature type="transmembrane region" description="Helical" evidence="6">
    <location>
        <begin position="78"/>
        <end position="102"/>
    </location>
</feature>
<dbReference type="Proteomes" id="UP000697995">
    <property type="component" value="Unassembled WGS sequence"/>
</dbReference>
<protein>
    <recommendedName>
        <fullName evidence="7">EamA domain-containing protein</fullName>
    </recommendedName>
</protein>
<keyword evidence="9" id="KW-1185">Reference proteome</keyword>
<comment type="caution">
    <text evidence="8">The sequence shown here is derived from an EMBL/GenBank/DDBJ whole genome shotgun (WGS) entry which is preliminary data.</text>
</comment>
<evidence type="ECO:0000256" key="2">
    <source>
        <dbReference type="ARBA" id="ARBA00007362"/>
    </source>
</evidence>
<accession>A0ABS1CRU8</accession>
<feature type="transmembrane region" description="Helical" evidence="6">
    <location>
        <begin position="108"/>
        <end position="126"/>
    </location>
</feature>
<reference evidence="8 9" key="1">
    <citation type="journal article" date="2020" name="Microorganisms">
        <title>Osmotic Adaptation and Compatible Solute Biosynthesis of Phototrophic Bacteria as Revealed from Genome Analyses.</title>
        <authorList>
            <person name="Imhoff J.F."/>
            <person name="Rahn T."/>
            <person name="Kunzel S."/>
            <person name="Keller A."/>
            <person name="Neulinger S.C."/>
        </authorList>
    </citation>
    <scope>NUCLEOTIDE SEQUENCE [LARGE SCALE GENOMIC DNA]</scope>
    <source>
        <strain evidence="8 9">DSM 15382</strain>
    </source>
</reference>
<feature type="transmembrane region" description="Helical" evidence="6">
    <location>
        <begin position="284"/>
        <end position="300"/>
    </location>
</feature>
<feature type="transmembrane region" description="Helical" evidence="6">
    <location>
        <begin position="45"/>
        <end position="66"/>
    </location>
</feature>
<keyword evidence="5 6" id="KW-0472">Membrane</keyword>
<sequence>MPDPGRAESGGALPPGAVAVILLLSALWGLNMVAVKLASAGMPPVLQAGLRSVLAALLVPLLCRPLGMRFGAWRQPGVLWAGIAAGVIFALEFILLFIGIGLTTASRGVVFLYGAPFWVALGTHWLVPGDRLTRAKALGLGIAFGGLLLAFADGLRAPAGPDALRGDLLCLAGGALWAATTVLVKASPLRHAAPAFVLQVQLVVSAPLLLLASPLLGEAWRIDPQPLAIGAFLYQAAIVAGASYLAWFWLVSRHSASRLAAFSVLTPVFGVLAGALLLGERLGTGFLLAVVLVAIGLWLVNRPAR</sequence>
<comment type="subcellular location">
    <subcellularLocation>
        <location evidence="1">Membrane</location>
        <topology evidence="1">Multi-pass membrane protein</topology>
    </subcellularLocation>
</comment>
<keyword evidence="3 6" id="KW-0812">Transmembrane</keyword>
<feature type="transmembrane region" description="Helical" evidence="6">
    <location>
        <begin position="227"/>
        <end position="247"/>
    </location>
</feature>
<dbReference type="EMBL" id="NRSG01000008">
    <property type="protein sequence ID" value="MBK1657065.1"/>
    <property type="molecule type" value="Genomic_DNA"/>
</dbReference>
<comment type="similarity">
    <text evidence="2">Belongs to the EamA transporter family.</text>
</comment>
<dbReference type="InterPro" id="IPR037185">
    <property type="entry name" value="EmrE-like"/>
</dbReference>
<evidence type="ECO:0000256" key="6">
    <source>
        <dbReference type="SAM" id="Phobius"/>
    </source>
</evidence>
<dbReference type="InterPro" id="IPR050638">
    <property type="entry name" value="AA-Vitamin_Transporters"/>
</dbReference>
<feature type="transmembrane region" description="Helical" evidence="6">
    <location>
        <begin position="12"/>
        <end position="33"/>
    </location>
</feature>
<dbReference type="SUPFAM" id="SSF103481">
    <property type="entry name" value="Multidrug resistance efflux transporter EmrE"/>
    <property type="match status" value="2"/>
</dbReference>
<gene>
    <name evidence="8" type="ORF">CKO45_02330</name>
</gene>
<dbReference type="RefSeq" id="WP_133219632.1">
    <property type="nucleotide sequence ID" value="NZ_NRSG01000008.1"/>
</dbReference>
<dbReference type="InterPro" id="IPR000620">
    <property type="entry name" value="EamA_dom"/>
</dbReference>
<evidence type="ECO:0000259" key="7">
    <source>
        <dbReference type="Pfam" id="PF00892"/>
    </source>
</evidence>
<evidence type="ECO:0000256" key="3">
    <source>
        <dbReference type="ARBA" id="ARBA00022692"/>
    </source>
</evidence>
<organism evidence="8 9">
    <name type="scientific">Paracraurococcus ruber</name>
    <dbReference type="NCBI Taxonomy" id="77675"/>
    <lineage>
        <taxon>Bacteria</taxon>
        <taxon>Pseudomonadati</taxon>
        <taxon>Pseudomonadota</taxon>
        <taxon>Alphaproteobacteria</taxon>
        <taxon>Acetobacterales</taxon>
        <taxon>Roseomonadaceae</taxon>
        <taxon>Paracraurococcus</taxon>
    </lineage>
</organism>
<feature type="transmembrane region" description="Helical" evidence="6">
    <location>
        <begin position="259"/>
        <end position="278"/>
    </location>
</feature>
<feature type="transmembrane region" description="Helical" evidence="6">
    <location>
        <begin position="196"/>
        <end position="215"/>
    </location>
</feature>
<proteinExistence type="inferred from homology"/>
<evidence type="ECO:0000256" key="1">
    <source>
        <dbReference type="ARBA" id="ARBA00004141"/>
    </source>
</evidence>
<dbReference type="Pfam" id="PF00892">
    <property type="entry name" value="EamA"/>
    <property type="match status" value="2"/>
</dbReference>